<evidence type="ECO:0000256" key="7">
    <source>
        <dbReference type="ARBA" id="ARBA00022989"/>
    </source>
</evidence>
<dbReference type="RefSeq" id="WP_191154536.1">
    <property type="nucleotide sequence ID" value="NZ_JACXAI010000001.1"/>
</dbReference>
<comment type="caution">
    <text evidence="18">The sequence shown here is derived from an EMBL/GenBank/DDBJ whole genome shotgun (WGS) entry which is preliminary data.</text>
</comment>
<gene>
    <name evidence="18" type="ORF">IC621_00015</name>
</gene>
<sequence length="75" mass="7895">MIRIQAFINIGGATGMLPITGVTLPFVSYGGSSLLLLMISVVILVNISMLIRLNENSTKAPDKGAPGIARGFLNH</sequence>
<dbReference type="PANTHER" id="PTHR30474:SF2">
    <property type="entry name" value="PEPTIDOGLYCAN GLYCOSYLTRANSFERASE FTSW-RELATED"/>
    <property type="match status" value="1"/>
</dbReference>
<evidence type="ECO:0000256" key="6">
    <source>
        <dbReference type="ARBA" id="ARBA00022984"/>
    </source>
</evidence>
<dbReference type="Proteomes" id="UP000626844">
    <property type="component" value="Unassembled WGS sequence"/>
</dbReference>
<evidence type="ECO:0000256" key="2">
    <source>
        <dbReference type="ARBA" id="ARBA00022676"/>
    </source>
</evidence>
<evidence type="ECO:0000256" key="16">
    <source>
        <dbReference type="ARBA" id="ARBA00049966"/>
    </source>
</evidence>
<dbReference type="GO" id="GO:0032153">
    <property type="term" value="C:cell division site"/>
    <property type="evidence" value="ECO:0007669"/>
    <property type="project" value="TreeGrafter"/>
</dbReference>
<dbReference type="GO" id="GO:0008360">
    <property type="term" value="P:regulation of cell shape"/>
    <property type="evidence" value="ECO:0007669"/>
    <property type="project" value="UniProtKB-KW"/>
</dbReference>
<keyword evidence="2" id="KW-0328">Glycosyltransferase</keyword>
<proteinExistence type="inferred from homology"/>
<evidence type="ECO:0000256" key="3">
    <source>
        <dbReference type="ARBA" id="ARBA00022679"/>
    </source>
</evidence>
<evidence type="ECO:0000256" key="9">
    <source>
        <dbReference type="ARBA" id="ARBA00032370"/>
    </source>
</evidence>
<dbReference type="PROSITE" id="PS00428">
    <property type="entry name" value="FTSW_RODA_SPOVE"/>
    <property type="match status" value="1"/>
</dbReference>
<feature type="transmembrane region" description="Helical" evidence="17">
    <location>
        <begin position="33"/>
        <end position="53"/>
    </location>
</feature>
<dbReference type="GO" id="GO:0051301">
    <property type="term" value="P:cell division"/>
    <property type="evidence" value="ECO:0007669"/>
    <property type="project" value="InterPro"/>
</dbReference>
<feature type="transmembrane region" description="Helical" evidence="17">
    <location>
        <begin position="7"/>
        <end position="27"/>
    </location>
</feature>
<comment type="function">
    <text evidence="16">Peptidoglycan polymerase that is essential for cell division.</text>
</comment>
<accession>A0A926N8H5</accession>
<dbReference type="GO" id="GO:0008955">
    <property type="term" value="F:peptidoglycan glycosyltransferase activity"/>
    <property type="evidence" value="ECO:0007669"/>
    <property type="project" value="UniProtKB-EC"/>
</dbReference>
<organism evidence="18 19">
    <name type="scientific">Metabacillus arenae</name>
    <dbReference type="NCBI Taxonomy" id="2771434"/>
    <lineage>
        <taxon>Bacteria</taxon>
        <taxon>Bacillati</taxon>
        <taxon>Bacillota</taxon>
        <taxon>Bacilli</taxon>
        <taxon>Bacillales</taxon>
        <taxon>Bacillaceae</taxon>
        <taxon>Metabacillus</taxon>
    </lineage>
</organism>
<evidence type="ECO:0000313" key="18">
    <source>
        <dbReference type="EMBL" id="MBD1378599.1"/>
    </source>
</evidence>
<evidence type="ECO:0000256" key="5">
    <source>
        <dbReference type="ARBA" id="ARBA00022960"/>
    </source>
</evidence>
<dbReference type="EC" id="2.4.99.28" evidence="14"/>
<dbReference type="GO" id="GO:0005886">
    <property type="term" value="C:plasma membrane"/>
    <property type="evidence" value="ECO:0007669"/>
    <property type="project" value="TreeGrafter"/>
</dbReference>
<evidence type="ECO:0000256" key="4">
    <source>
        <dbReference type="ARBA" id="ARBA00022692"/>
    </source>
</evidence>
<comment type="catalytic activity">
    <reaction evidence="15">
        <text>[GlcNAc-(1-&gt;4)-Mur2Ac(oyl-L-Ala-gamma-D-Glu-L-Lys-D-Ala-D-Ala)](n)-di-trans,octa-cis-undecaprenyl diphosphate + beta-D-GlcNAc-(1-&gt;4)-Mur2Ac(oyl-L-Ala-gamma-D-Glu-L-Lys-D-Ala-D-Ala)-di-trans,octa-cis-undecaprenyl diphosphate = [GlcNAc-(1-&gt;4)-Mur2Ac(oyl-L-Ala-gamma-D-Glu-L-Lys-D-Ala-D-Ala)](n+1)-di-trans,octa-cis-undecaprenyl diphosphate + di-trans,octa-cis-undecaprenyl diphosphate + H(+)</text>
        <dbReference type="Rhea" id="RHEA:23708"/>
        <dbReference type="Rhea" id="RHEA-COMP:9602"/>
        <dbReference type="Rhea" id="RHEA-COMP:9603"/>
        <dbReference type="ChEBI" id="CHEBI:15378"/>
        <dbReference type="ChEBI" id="CHEBI:58405"/>
        <dbReference type="ChEBI" id="CHEBI:60033"/>
        <dbReference type="ChEBI" id="CHEBI:78435"/>
        <dbReference type="EC" id="2.4.99.28"/>
    </reaction>
</comment>
<evidence type="ECO:0000256" key="11">
    <source>
        <dbReference type="ARBA" id="ARBA00038053"/>
    </source>
</evidence>
<evidence type="ECO:0000256" key="1">
    <source>
        <dbReference type="ARBA" id="ARBA00004141"/>
    </source>
</evidence>
<dbReference type="GO" id="GO:0009252">
    <property type="term" value="P:peptidoglycan biosynthetic process"/>
    <property type="evidence" value="ECO:0007669"/>
    <property type="project" value="UniProtKB-KW"/>
</dbReference>
<dbReference type="AlphaFoldDB" id="A0A926N8H5"/>
<evidence type="ECO:0000256" key="14">
    <source>
        <dbReference type="ARBA" id="ARBA00044770"/>
    </source>
</evidence>
<evidence type="ECO:0000313" key="19">
    <source>
        <dbReference type="Proteomes" id="UP000626844"/>
    </source>
</evidence>
<evidence type="ECO:0000256" key="17">
    <source>
        <dbReference type="SAM" id="Phobius"/>
    </source>
</evidence>
<keyword evidence="5" id="KW-0133">Cell shape</keyword>
<dbReference type="Pfam" id="PF01098">
    <property type="entry name" value="FTSW_RODA_SPOVE"/>
    <property type="match status" value="1"/>
</dbReference>
<comment type="similarity">
    <text evidence="11">Belongs to the SEDS family. FtsW subfamily.</text>
</comment>
<evidence type="ECO:0000256" key="15">
    <source>
        <dbReference type="ARBA" id="ARBA00049902"/>
    </source>
</evidence>
<keyword evidence="19" id="KW-1185">Reference proteome</keyword>
<reference evidence="18" key="1">
    <citation type="submission" date="2020-09" db="EMBL/GenBank/DDBJ databases">
        <title>A novel bacterium of genus Bacillus, isolated from South China Sea.</title>
        <authorList>
            <person name="Huang H."/>
            <person name="Mo K."/>
            <person name="Hu Y."/>
        </authorList>
    </citation>
    <scope>NUCLEOTIDE SEQUENCE</scope>
    <source>
        <strain evidence="18">IB182487</strain>
    </source>
</reference>
<keyword evidence="7 17" id="KW-1133">Transmembrane helix</keyword>
<keyword evidence="3" id="KW-0808">Transferase</keyword>
<evidence type="ECO:0000256" key="12">
    <source>
        <dbReference type="ARBA" id="ARBA00041185"/>
    </source>
</evidence>
<evidence type="ECO:0000256" key="13">
    <source>
        <dbReference type="ARBA" id="ARBA00041418"/>
    </source>
</evidence>
<dbReference type="InterPro" id="IPR001182">
    <property type="entry name" value="FtsW/RodA"/>
</dbReference>
<dbReference type="PANTHER" id="PTHR30474">
    <property type="entry name" value="CELL CYCLE PROTEIN"/>
    <property type="match status" value="1"/>
</dbReference>
<protein>
    <recommendedName>
        <fullName evidence="12">Probable peptidoglycan glycosyltransferase FtsW</fullName>
        <ecNumber evidence="14">2.4.99.28</ecNumber>
    </recommendedName>
    <alternativeName>
        <fullName evidence="13">Cell division protein FtsW</fullName>
    </alternativeName>
    <alternativeName>
        <fullName evidence="10">Cell wall polymerase</fullName>
    </alternativeName>
    <alternativeName>
        <fullName evidence="9">Peptidoglycan polymerase</fullName>
    </alternativeName>
</protein>
<dbReference type="EMBL" id="JACXAI010000001">
    <property type="protein sequence ID" value="MBD1378599.1"/>
    <property type="molecule type" value="Genomic_DNA"/>
</dbReference>
<dbReference type="GO" id="GO:0015648">
    <property type="term" value="F:lipid-linked peptidoglycan transporter activity"/>
    <property type="evidence" value="ECO:0007669"/>
    <property type="project" value="TreeGrafter"/>
</dbReference>
<name>A0A926N8H5_9BACI</name>
<keyword evidence="4 17" id="KW-0812">Transmembrane</keyword>
<dbReference type="InterPro" id="IPR018365">
    <property type="entry name" value="Cell_cycle_FtsW-rel_CS"/>
</dbReference>
<evidence type="ECO:0000256" key="8">
    <source>
        <dbReference type="ARBA" id="ARBA00023136"/>
    </source>
</evidence>
<keyword evidence="6" id="KW-0573">Peptidoglycan synthesis</keyword>
<evidence type="ECO:0000256" key="10">
    <source>
        <dbReference type="ARBA" id="ARBA00033270"/>
    </source>
</evidence>
<keyword evidence="8 17" id="KW-0472">Membrane</keyword>
<comment type="subcellular location">
    <subcellularLocation>
        <location evidence="1">Membrane</location>
        <topology evidence="1">Multi-pass membrane protein</topology>
    </subcellularLocation>
</comment>